<dbReference type="GO" id="GO:0000792">
    <property type="term" value="C:heterochromatin"/>
    <property type="evidence" value="ECO:0007669"/>
    <property type="project" value="UniProtKB-ARBA"/>
</dbReference>
<dbReference type="CDD" id="cd00024">
    <property type="entry name" value="CD_CSD"/>
    <property type="match status" value="1"/>
</dbReference>
<evidence type="ECO:0000256" key="4">
    <source>
        <dbReference type="SAM" id="MobiDB-lite"/>
    </source>
</evidence>
<dbReference type="InterPro" id="IPR016197">
    <property type="entry name" value="Chromo-like_dom_sf"/>
</dbReference>
<dbReference type="Pfam" id="PF01393">
    <property type="entry name" value="Chromo_shadow"/>
    <property type="match status" value="1"/>
</dbReference>
<feature type="region of interest" description="Disordered" evidence="4">
    <location>
        <begin position="1"/>
        <end position="58"/>
    </location>
</feature>
<feature type="compositionally biased region" description="Low complexity" evidence="4">
    <location>
        <begin position="159"/>
        <end position="172"/>
    </location>
</feature>
<evidence type="ECO:0000256" key="5">
    <source>
        <dbReference type="SAM" id="Phobius"/>
    </source>
</evidence>
<dbReference type="InterPro" id="IPR017984">
    <property type="entry name" value="Chromo_dom_subgr"/>
</dbReference>
<proteinExistence type="predicted"/>
<protein>
    <recommendedName>
        <fullName evidence="6">Chromo domain-containing protein</fullName>
    </recommendedName>
</protein>
<gene>
    <name evidence="7" type="ORF">NW766_004225</name>
</gene>
<dbReference type="InterPro" id="IPR000953">
    <property type="entry name" value="Chromo/chromo_shadow_dom"/>
</dbReference>
<dbReference type="PROSITE" id="PS00598">
    <property type="entry name" value="CHROMO_1"/>
    <property type="match status" value="1"/>
</dbReference>
<dbReference type="OrthoDB" id="433924at2759"/>
<dbReference type="Gene3D" id="2.40.50.40">
    <property type="match status" value="2"/>
</dbReference>
<dbReference type="PRINTS" id="PR00504">
    <property type="entry name" value="CHROMODOMAIN"/>
</dbReference>
<keyword evidence="5" id="KW-0472">Membrane</keyword>
<name>A0A9W8PU64_9HYPO</name>
<comment type="caution">
    <text evidence="7">The sequence shown here is derived from an EMBL/GenBank/DDBJ whole genome shotgun (WGS) entry which is preliminary data.</text>
</comment>
<sequence length="306" mass="34385">MPPALSDEETSDVGEFATPPPTTRKKSTSATVSDKFEDTKPEDESDGDGDEDDEDLDEDEFVVEAIKKHFVDEDGTLKFQVKWEGYEAKQDMTWEPEENLRESAQEILDQYFEQYGGREKLFQQTETAAKTKKRRRATNGTPSTATPTTTTKRSRRGNTHPASSTPPATSKPWSPPAGSWEDEIESIEVEEDENRGKIIVYLRWNNGKKTKHDTEVVYRKCPQKIKTFSQASTLLDLWSTLPYIKHSPLKSPTAEMKKNDVIAIIIIILFIILAGVSFGIWKLVSMAKNHMSATGSSSRSSSEIAD</sequence>
<dbReference type="InterPro" id="IPR051219">
    <property type="entry name" value="Heterochromatin_chromo-domain"/>
</dbReference>
<feature type="transmembrane region" description="Helical" evidence="5">
    <location>
        <begin position="261"/>
        <end position="281"/>
    </location>
</feature>
<comment type="subcellular location">
    <subcellularLocation>
        <location evidence="1">Nucleus</location>
    </subcellularLocation>
</comment>
<evidence type="ECO:0000313" key="7">
    <source>
        <dbReference type="EMBL" id="KAJ4018148.1"/>
    </source>
</evidence>
<dbReference type="InterPro" id="IPR023779">
    <property type="entry name" value="Chromodomain_CS"/>
</dbReference>
<dbReference type="InterPro" id="IPR008251">
    <property type="entry name" value="Chromo_shadow_dom"/>
</dbReference>
<dbReference type="SUPFAM" id="SSF54160">
    <property type="entry name" value="Chromo domain-like"/>
    <property type="match status" value="2"/>
</dbReference>
<accession>A0A9W8PU64</accession>
<dbReference type="Pfam" id="PF00385">
    <property type="entry name" value="Chromo"/>
    <property type="match status" value="1"/>
</dbReference>
<evidence type="ECO:0000313" key="8">
    <source>
        <dbReference type="Proteomes" id="UP001152130"/>
    </source>
</evidence>
<evidence type="ECO:0000256" key="3">
    <source>
        <dbReference type="ARBA" id="ARBA00023242"/>
    </source>
</evidence>
<dbReference type="Proteomes" id="UP001152130">
    <property type="component" value="Unassembled WGS sequence"/>
</dbReference>
<evidence type="ECO:0000256" key="1">
    <source>
        <dbReference type="ARBA" id="ARBA00004123"/>
    </source>
</evidence>
<dbReference type="GO" id="GO:0006338">
    <property type="term" value="P:chromatin remodeling"/>
    <property type="evidence" value="ECO:0007669"/>
    <property type="project" value="UniProtKB-ARBA"/>
</dbReference>
<feature type="compositionally biased region" description="Acidic residues" evidence="4">
    <location>
        <begin position="1"/>
        <end position="12"/>
    </location>
</feature>
<keyword evidence="8" id="KW-1185">Reference proteome</keyword>
<feature type="compositionally biased region" description="Low complexity" evidence="4">
    <location>
        <begin position="138"/>
        <end position="151"/>
    </location>
</feature>
<dbReference type="PROSITE" id="PS50013">
    <property type="entry name" value="CHROMO_2"/>
    <property type="match status" value="1"/>
</dbReference>
<dbReference type="GO" id="GO:0005634">
    <property type="term" value="C:nucleus"/>
    <property type="evidence" value="ECO:0007669"/>
    <property type="project" value="UniProtKB-SubCell"/>
</dbReference>
<dbReference type="SMART" id="SM00298">
    <property type="entry name" value="CHROMO"/>
    <property type="match status" value="1"/>
</dbReference>
<feature type="compositionally biased region" description="Acidic residues" evidence="4">
    <location>
        <begin position="40"/>
        <end position="58"/>
    </location>
</feature>
<dbReference type="InterPro" id="IPR023780">
    <property type="entry name" value="Chromo_domain"/>
</dbReference>
<reference evidence="7" key="1">
    <citation type="submission" date="2022-10" db="EMBL/GenBank/DDBJ databases">
        <title>Fusarium specimens isolated from Avocado Roots.</title>
        <authorList>
            <person name="Stajich J."/>
            <person name="Roper C."/>
            <person name="Heimlech-Rivalta G."/>
        </authorList>
    </citation>
    <scope>NUCLEOTIDE SEQUENCE</scope>
    <source>
        <strain evidence="7">CF00143</strain>
    </source>
</reference>
<keyword evidence="5" id="KW-0812">Transmembrane</keyword>
<organism evidence="7 8">
    <name type="scientific">Fusarium irregulare</name>
    <dbReference type="NCBI Taxonomy" id="2494466"/>
    <lineage>
        <taxon>Eukaryota</taxon>
        <taxon>Fungi</taxon>
        <taxon>Dikarya</taxon>
        <taxon>Ascomycota</taxon>
        <taxon>Pezizomycotina</taxon>
        <taxon>Sordariomycetes</taxon>
        <taxon>Hypocreomycetidae</taxon>
        <taxon>Hypocreales</taxon>
        <taxon>Nectriaceae</taxon>
        <taxon>Fusarium</taxon>
        <taxon>Fusarium incarnatum-equiseti species complex</taxon>
    </lineage>
</organism>
<dbReference type="AlphaFoldDB" id="A0A9W8PU64"/>
<keyword evidence="3" id="KW-0539">Nucleus</keyword>
<feature type="domain" description="Chromo" evidence="6">
    <location>
        <begin position="61"/>
        <end position="123"/>
    </location>
</feature>
<dbReference type="PANTHER" id="PTHR22812">
    <property type="entry name" value="CHROMOBOX PROTEIN"/>
    <property type="match status" value="1"/>
</dbReference>
<comment type="subunit">
    <text evidence="2">Component of the NuA4 histone acetyltransferase complex.</text>
</comment>
<keyword evidence="5" id="KW-1133">Transmembrane helix</keyword>
<dbReference type="EMBL" id="JAPDHF010000005">
    <property type="protein sequence ID" value="KAJ4018148.1"/>
    <property type="molecule type" value="Genomic_DNA"/>
</dbReference>
<feature type="region of interest" description="Disordered" evidence="4">
    <location>
        <begin position="126"/>
        <end position="179"/>
    </location>
</feature>
<evidence type="ECO:0000256" key="2">
    <source>
        <dbReference type="ARBA" id="ARBA00011353"/>
    </source>
</evidence>
<evidence type="ECO:0000259" key="6">
    <source>
        <dbReference type="PROSITE" id="PS50013"/>
    </source>
</evidence>